<keyword evidence="3" id="KW-0238">DNA-binding</keyword>
<evidence type="ECO:0000256" key="1">
    <source>
        <dbReference type="ARBA" id="ARBA00004123"/>
    </source>
</evidence>
<reference evidence="9" key="1">
    <citation type="journal article" date="2019" name="Gigascience">
        <title>De novo genome assembly of the endangered Acer yangbiense, a plant species with extremely small populations endemic to Yunnan Province, China.</title>
        <authorList>
            <person name="Yang J."/>
            <person name="Wariss H.M."/>
            <person name="Tao L."/>
            <person name="Zhang R."/>
            <person name="Yun Q."/>
            <person name="Hollingsworth P."/>
            <person name="Dao Z."/>
            <person name="Luo G."/>
            <person name="Guo H."/>
            <person name="Ma Y."/>
            <person name="Sun W."/>
        </authorList>
    </citation>
    <scope>NUCLEOTIDE SEQUENCE [LARGE SCALE GENOMIC DNA]</scope>
    <source>
        <strain evidence="9">cv. Malutang</strain>
    </source>
</reference>
<dbReference type="CDD" id="cd11393">
    <property type="entry name" value="bHLH_AtbHLH_like"/>
    <property type="match status" value="1"/>
</dbReference>
<keyword evidence="9" id="KW-1185">Reference proteome</keyword>
<evidence type="ECO:0000259" key="7">
    <source>
        <dbReference type="PROSITE" id="PS50888"/>
    </source>
</evidence>
<organism evidence="8 9">
    <name type="scientific">Acer yangbiense</name>
    <dbReference type="NCBI Taxonomy" id="1000413"/>
    <lineage>
        <taxon>Eukaryota</taxon>
        <taxon>Viridiplantae</taxon>
        <taxon>Streptophyta</taxon>
        <taxon>Embryophyta</taxon>
        <taxon>Tracheophyta</taxon>
        <taxon>Spermatophyta</taxon>
        <taxon>Magnoliopsida</taxon>
        <taxon>eudicotyledons</taxon>
        <taxon>Gunneridae</taxon>
        <taxon>Pentapetalae</taxon>
        <taxon>rosids</taxon>
        <taxon>malvids</taxon>
        <taxon>Sapindales</taxon>
        <taxon>Sapindaceae</taxon>
        <taxon>Hippocastanoideae</taxon>
        <taxon>Acereae</taxon>
        <taxon>Acer</taxon>
    </lineage>
</organism>
<dbReference type="GO" id="GO:0003677">
    <property type="term" value="F:DNA binding"/>
    <property type="evidence" value="ECO:0007669"/>
    <property type="project" value="UniProtKB-KW"/>
</dbReference>
<accession>A0A5C7ISP2</accession>
<name>A0A5C7ISP2_9ROSI</name>
<dbReference type="PANTHER" id="PTHR46665:SF6">
    <property type="entry name" value="TRANSCRIPTION FACTOR BHLH92"/>
    <property type="match status" value="1"/>
</dbReference>
<dbReference type="PANTHER" id="PTHR46665">
    <property type="entry name" value="TRANSCRIPTION FACTOR BHLH041-RELATED-RELATED"/>
    <property type="match status" value="1"/>
</dbReference>
<evidence type="ECO:0000313" key="8">
    <source>
        <dbReference type="EMBL" id="TXG72205.1"/>
    </source>
</evidence>
<dbReference type="GO" id="GO:0046983">
    <property type="term" value="F:protein dimerization activity"/>
    <property type="evidence" value="ECO:0007669"/>
    <property type="project" value="InterPro"/>
</dbReference>
<proteinExistence type="predicted"/>
<keyword evidence="5" id="KW-0539">Nucleus</keyword>
<comment type="subcellular location">
    <subcellularLocation>
        <location evidence="1">Nucleus</location>
    </subcellularLocation>
</comment>
<comment type="caution">
    <text evidence="8">The sequence shown here is derived from an EMBL/GenBank/DDBJ whole genome shotgun (WGS) entry which is preliminary data.</text>
</comment>
<sequence>MDHFFQEQFHGDIFWYTPPVNQSAFVPYVSHSDNKVKDGCNPRNSNKRMIEFLKKNWCTEVGKQEPDTVRCQRHMFNERMRRMKERQNYMALHSLLPHRTKSDKNTIVQTAMKTIQELHCNKKELERRNYELVEAKTGMDVGGGTKIIRVNIDNPISGIDSMAAVLRCLKKMGSITRRIQSQFSHQKLSAVIDVETQIGGDEVENAVHETLQEVERKLVSNYRESY</sequence>
<dbReference type="GO" id="GO:0005634">
    <property type="term" value="C:nucleus"/>
    <property type="evidence" value="ECO:0007669"/>
    <property type="project" value="UniProtKB-SubCell"/>
</dbReference>
<evidence type="ECO:0000256" key="2">
    <source>
        <dbReference type="ARBA" id="ARBA00023015"/>
    </source>
</evidence>
<evidence type="ECO:0000256" key="6">
    <source>
        <dbReference type="SAM" id="Coils"/>
    </source>
</evidence>
<evidence type="ECO:0000256" key="5">
    <source>
        <dbReference type="ARBA" id="ARBA00023242"/>
    </source>
</evidence>
<dbReference type="Pfam" id="PF00010">
    <property type="entry name" value="HLH"/>
    <property type="match status" value="1"/>
</dbReference>
<dbReference type="AlphaFoldDB" id="A0A5C7ISP2"/>
<dbReference type="OrthoDB" id="1885111at2759"/>
<dbReference type="EMBL" id="VAHF01000001">
    <property type="protein sequence ID" value="TXG72205.1"/>
    <property type="molecule type" value="Genomic_DNA"/>
</dbReference>
<dbReference type="Proteomes" id="UP000323000">
    <property type="component" value="Chromosome 1"/>
</dbReference>
<evidence type="ECO:0000313" key="9">
    <source>
        <dbReference type="Proteomes" id="UP000323000"/>
    </source>
</evidence>
<dbReference type="Gene3D" id="4.10.280.10">
    <property type="entry name" value="Helix-loop-helix DNA-binding domain"/>
    <property type="match status" value="1"/>
</dbReference>
<keyword evidence="4" id="KW-0804">Transcription</keyword>
<evidence type="ECO:0000256" key="3">
    <source>
        <dbReference type="ARBA" id="ARBA00023125"/>
    </source>
</evidence>
<keyword evidence="6" id="KW-0175">Coiled coil</keyword>
<feature type="coiled-coil region" evidence="6">
    <location>
        <begin position="108"/>
        <end position="135"/>
    </location>
</feature>
<keyword evidence="2" id="KW-0805">Transcription regulation</keyword>
<dbReference type="InterPro" id="IPR045239">
    <property type="entry name" value="bHLH95_bHLH"/>
</dbReference>
<dbReference type="PROSITE" id="PS50888">
    <property type="entry name" value="BHLH"/>
    <property type="match status" value="1"/>
</dbReference>
<protein>
    <recommendedName>
        <fullName evidence="7">BHLH domain-containing protein</fullName>
    </recommendedName>
</protein>
<gene>
    <name evidence="8" type="ORF">EZV62_000784</name>
</gene>
<dbReference type="InterPro" id="IPR011598">
    <property type="entry name" value="bHLH_dom"/>
</dbReference>
<dbReference type="SUPFAM" id="SSF47459">
    <property type="entry name" value="HLH, helix-loop-helix DNA-binding domain"/>
    <property type="match status" value="1"/>
</dbReference>
<feature type="domain" description="BHLH" evidence="7">
    <location>
        <begin position="69"/>
        <end position="118"/>
    </location>
</feature>
<evidence type="ECO:0000256" key="4">
    <source>
        <dbReference type="ARBA" id="ARBA00023163"/>
    </source>
</evidence>
<dbReference type="InterPro" id="IPR044658">
    <property type="entry name" value="bHLH92/bHLH041-like"/>
</dbReference>
<dbReference type="InterPro" id="IPR036638">
    <property type="entry name" value="HLH_DNA-bd_sf"/>
</dbReference>